<dbReference type="Proteomes" id="UP000070444">
    <property type="component" value="Unassembled WGS sequence"/>
</dbReference>
<name>A0A137PBF3_CONC2</name>
<accession>A0A137PBF3</accession>
<gene>
    <name evidence="2" type="ORF">CONCODRAFT_135410</name>
</gene>
<evidence type="ECO:0000313" key="2">
    <source>
        <dbReference type="EMBL" id="KXN72335.1"/>
    </source>
</evidence>
<feature type="region of interest" description="Disordered" evidence="1">
    <location>
        <begin position="1"/>
        <end position="126"/>
    </location>
</feature>
<evidence type="ECO:0000313" key="3">
    <source>
        <dbReference type="Proteomes" id="UP000070444"/>
    </source>
</evidence>
<dbReference type="EMBL" id="KQ964455">
    <property type="protein sequence ID" value="KXN72335.1"/>
    <property type="molecule type" value="Genomic_DNA"/>
</dbReference>
<reference evidence="2 3" key="1">
    <citation type="journal article" date="2015" name="Genome Biol. Evol.">
        <title>Phylogenomic analyses indicate that early fungi evolved digesting cell walls of algal ancestors of land plants.</title>
        <authorList>
            <person name="Chang Y."/>
            <person name="Wang S."/>
            <person name="Sekimoto S."/>
            <person name="Aerts A.L."/>
            <person name="Choi C."/>
            <person name="Clum A."/>
            <person name="LaButti K.M."/>
            <person name="Lindquist E.A."/>
            <person name="Yee Ngan C."/>
            <person name="Ohm R.A."/>
            <person name="Salamov A.A."/>
            <person name="Grigoriev I.V."/>
            <person name="Spatafora J.W."/>
            <person name="Berbee M.L."/>
        </authorList>
    </citation>
    <scope>NUCLEOTIDE SEQUENCE [LARGE SCALE GENOMIC DNA]</scope>
    <source>
        <strain evidence="2 3">NRRL 28638</strain>
    </source>
</reference>
<evidence type="ECO:0000256" key="1">
    <source>
        <dbReference type="SAM" id="MobiDB-lite"/>
    </source>
</evidence>
<sequence>MTKSTSSAARAKPLTTARLKSGKNNAEGEDSPLSSLSSMSSPSASPVKAKKSDKNSKDSVEEDKDQDKAEEDIQNELQEADSLLDGLLNFGPGEASTEAKNISEAAKSPFEPKQDEQLTQKDNLSQVSHSVPLTSIHTEQDNLIAKSIDFETIDVLQNSPIAQQLDTVPYEPISVAQPAVFDNTIDPQQFLQAHTIDPVYEGHQEEHIMVDDNAHQEFNPEQIILDIVESQERFTRSRSGRVIKQTNSNMAYNDEDDMDNDFVPSDNDQDDHSAHSGDNKRQRKNEPIQYHPIEGYLNMKVYSYY</sequence>
<feature type="compositionally biased region" description="Acidic residues" evidence="1">
    <location>
        <begin position="60"/>
        <end position="74"/>
    </location>
</feature>
<feature type="region of interest" description="Disordered" evidence="1">
    <location>
        <begin position="236"/>
        <end position="291"/>
    </location>
</feature>
<keyword evidence="3" id="KW-1185">Reference proteome</keyword>
<organism evidence="2 3">
    <name type="scientific">Conidiobolus coronatus (strain ATCC 28846 / CBS 209.66 / NRRL 28638)</name>
    <name type="common">Delacroixia coronata</name>
    <dbReference type="NCBI Taxonomy" id="796925"/>
    <lineage>
        <taxon>Eukaryota</taxon>
        <taxon>Fungi</taxon>
        <taxon>Fungi incertae sedis</taxon>
        <taxon>Zoopagomycota</taxon>
        <taxon>Entomophthoromycotina</taxon>
        <taxon>Entomophthoromycetes</taxon>
        <taxon>Entomophthorales</taxon>
        <taxon>Ancylistaceae</taxon>
        <taxon>Conidiobolus</taxon>
    </lineage>
</organism>
<feature type="compositionally biased region" description="Basic and acidic residues" evidence="1">
    <location>
        <begin position="50"/>
        <end position="59"/>
    </location>
</feature>
<feature type="compositionally biased region" description="Basic and acidic residues" evidence="1">
    <location>
        <begin position="270"/>
        <end position="286"/>
    </location>
</feature>
<feature type="compositionally biased region" description="Low complexity" evidence="1">
    <location>
        <begin position="31"/>
        <end position="47"/>
    </location>
</feature>
<feature type="compositionally biased region" description="Basic and acidic residues" evidence="1">
    <location>
        <begin position="110"/>
        <end position="119"/>
    </location>
</feature>
<protein>
    <submittedName>
        <fullName evidence="2">Uncharacterized protein</fullName>
    </submittedName>
</protein>
<proteinExistence type="predicted"/>
<dbReference type="AlphaFoldDB" id="A0A137PBF3"/>